<keyword evidence="3" id="KW-1185">Reference proteome</keyword>
<organism evidence="2 3">
    <name type="scientific">Chondrus crispus</name>
    <name type="common">Carrageen Irish moss</name>
    <name type="synonym">Polymorpha crispa</name>
    <dbReference type="NCBI Taxonomy" id="2769"/>
    <lineage>
        <taxon>Eukaryota</taxon>
        <taxon>Rhodophyta</taxon>
        <taxon>Florideophyceae</taxon>
        <taxon>Rhodymeniophycidae</taxon>
        <taxon>Gigartinales</taxon>
        <taxon>Gigartinaceae</taxon>
        <taxon>Chondrus</taxon>
    </lineage>
</organism>
<evidence type="ECO:0000313" key="2">
    <source>
        <dbReference type="EMBL" id="CDF33086.1"/>
    </source>
</evidence>
<evidence type="ECO:0000259" key="1">
    <source>
        <dbReference type="Pfam" id="PF13383"/>
    </source>
</evidence>
<dbReference type="Pfam" id="PF13383">
    <property type="entry name" value="Methyltransf_22"/>
    <property type="match status" value="1"/>
</dbReference>
<dbReference type="KEGG" id="ccp:CHC_T00001713001"/>
<sequence>MDTPSPFFHTPPPYPSPTPPLLLRMLSPHPHTPLPTMATLTPKKRFPHRLKYLLLLLPLVFLRPKRYTPLRHPTLSVLSRESYNLPHLLSMPTFLQSPSPPDLPSRVARFARAYPTSLLARYAAIPSSCARQPYPPHLRHALAVWRQGRRSVVHEHVVRRNDTLTLLVEAHPVHGLAVSSLTSDFVQQAVHRARHFAHVLLVVNLADAADVKDAHRDATFMRDALREARVHVTLHSSVGVDEDVYLFHAARNLMVHKGDVSALAAIVCDGTVYYTPLLDEYIKQNQFKWMIKNGRPAIDIPETVPASMWRAMGPVKPSCCRFEGYGHGDGEKILCANSKTFSSNACWILSLGCQGKWSFEKDIVKRTNCKIHTFDCTGSWEIPEELQGRVTLHKTCLGKEDDPREDFVGWNRVIAMGATKGAKKMPAVVKMDIEGSEFPVLQALLDHGHESLLPQQLAIEMHAYKATPKFMENLFANFTRRGYSMTSQ</sequence>
<dbReference type="InterPro" id="IPR026913">
    <property type="entry name" value="METTL24"/>
</dbReference>
<name>R7Q6T9_CHOCR</name>
<dbReference type="PANTHER" id="PTHR32026:SF10">
    <property type="entry name" value="METHYLTRANSFERASE-LIKE PROTEIN 24-RELATED"/>
    <property type="match status" value="1"/>
</dbReference>
<dbReference type="Proteomes" id="UP000012073">
    <property type="component" value="Unassembled WGS sequence"/>
</dbReference>
<protein>
    <recommendedName>
        <fullName evidence="1">Methyltransferase domain-containing protein</fullName>
    </recommendedName>
</protein>
<feature type="domain" description="Methyltransferase" evidence="1">
    <location>
        <begin position="326"/>
        <end position="486"/>
    </location>
</feature>
<dbReference type="InterPro" id="IPR025714">
    <property type="entry name" value="Methyltranfer_dom"/>
</dbReference>
<reference evidence="3" key="1">
    <citation type="journal article" date="2013" name="Proc. Natl. Acad. Sci. U.S.A.">
        <title>Genome structure and metabolic features in the red seaweed Chondrus crispus shed light on evolution of the Archaeplastida.</title>
        <authorList>
            <person name="Collen J."/>
            <person name="Porcel B."/>
            <person name="Carre W."/>
            <person name="Ball S.G."/>
            <person name="Chaparro C."/>
            <person name="Tonon T."/>
            <person name="Barbeyron T."/>
            <person name="Michel G."/>
            <person name="Noel B."/>
            <person name="Valentin K."/>
            <person name="Elias M."/>
            <person name="Artiguenave F."/>
            <person name="Arun A."/>
            <person name="Aury J.M."/>
            <person name="Barbosa-Neto J.F."/>
            <person name="Bothwell J.H."/>
            <person name="Bouget F.Y."/>
            <person name="Brillet L."/>
            <person name="Cabello-Hurtado F."/>
            <person name="Capella-Gutierrez S."/>
            <person name="Charrier B."/>
            <person name="Cladiere L."/>
            <person name="Cock J.M."/>
            <person name="Coelho S.M."/>
            <person name="Colleoni C."/>
            <person name="Czjzek M."/>
            <person name="Da Silva C."/>
            <person name="Delage L."/>
            <person name="Denoeud F."/>
            <person name="Deschamps P."/>
            <person name="Dittami S.M."/>
            <person name="Gabaldon T."/>
            <person name="Gachon C.M."/>
            <person name="Groisillier A."/>
            <person name="Herve C."/>
            <person name="Jabbari K."/>
            <person name="Katinka M."/>
            <person name="Kloareg B."/>
            <person name="Kowalczyk N."/>
            <person name="Labadie K."/>
            <person name="Leblanc C."/>
            <person name="Lopez P.J."/>
            <person name="McLachlan D.H."/>
            <person name="Meslet-Cladiere L."/>
            <person name="Moustafa A."/>
            <person name="Nehr Z."/>
            <person name="Nyvall Collen P."/>
            <person name="Panaud O."/>
            <person name="Partensky F."/>
            <person name="Poulain J."/>
            <person name="Rensing S.A."/>
            <person name="Rousvoal S."/>
            <person name="Samson G."/>
            <person name="Symeonidi A."/>
            <person name="Weissenbach J."/>
            <person name="Zambounis A."/>
            <person name="Wincker P."/>
            <person name="Boyen C."/>
        </authorList>
    </citation>
    <scope>NUCLEOTIDE SEQUENCE [LARGE SCALE GENOMIC DNA]</scope>
    <source>
        <strain evidence="3">cv. Stackhouse</strain>
    </source>
</reference>
<dbReference type="GeneID" id="17320605"/>
<dbReference type="OrthoDB" id="10006218at2759"/>
<accession>R7Q6T9</accession>
<evidence type="ECO:0000313" key="3">
    <source>
        <dbReference type="Proteomes" id="UP000012073"/>
    </source>
</evidence>
<dbReference type="RefSeq" id="XP_005712889.1">
    <property type="nucleotide sequence ID" value="XM_005712832.1"/>
</dbReference>
<dbReference type="PANTHER" id="PTHR32026">
    <property type="entry name" value="METHYLTRANSFERASE-LIKE PROTEIN 24"/>
    <property type="match status" value="1"/>
</dbReference>
<proteinExistence type="predicted"/>
<dbReference type="EMBL" id="HG001633">
    <property type="protein sequence ID" value="CDF33086.1"/>
    <property type="molecule type" value="Genomic_DNA"/>
</dbReference>
<gene>
    <name evidence="2" type="ORF">CHC_T00001713001</name>
</gene>
<dbReference type="AlphaFoldDB" id="R7Q6T9"/>
<dbReference type="STRING" id="2769.R7Q6T9"/>
<dbReference type="Gramene" id="CDF33086">
    <property type="protein sequence ID" value="CDF33086"/>
    <property type="gene ID" value="CHC_T00001713001"/>
</dbReference>